<dbReference type="SUPFAM" id="SSF55785">
    <property type="entry name" value="PYP-like sensor domain (PAS domain)"/>
    <property type="match status" value="1"/>
</dbReference>
<keyword evidence="5" id="KW-1185">Reference proteome</keyword>
<evidence type="ECO:0000313" key="4">
    <source>
        <dbReference type="EMBL" id="MFC5910452.1"/>
    </source>
</evidence>
<dbReference type="SUPFAM" id="SSF55781">
    <property type="entry name" value="GAF domain-like"/>
    <property type="match status" value="1"/>
</dbReference>
<dbReference type="CDD" id="cd00130">
    <property type="entry name" value="PAS"/>
    <property type="match status" value="1"/>
</dbReference>
<feature type="compositionally biased region" description="Basic and acidic residues" evidence="2">
    <location>
        <begin position="204"/>
        <end position="219"/>
    </location>
</feature>
<dbReference type="Pfam" id="PF13185">
    <property type="entry name" value="GAF_2"/>
    <property type="match status" value="1"/>
</dbReference>
<dbReference type="Proteomes" id="UP001596174">
    <property type="component" value="Unassembled WGS sequence"/>
</dbReference>
<protein>
    <submittedName>
        <fullName evidence="4">SpoIIE family protein phosphatase</fullName>
    </submittedName>
</protein>
<dbReference type="Gene3D" id="3.30.450.20">
    <property type="entry name" value="PAS domain"/>
    <property type="match status" value="1"/>
</dbReference>
<evidence type="ECO:0000313" key="5">
    <source>
        <dbReference type="Proteomes" id="UP001596174"/>
    </source>
</evidence>
<dbReference type="InterPro" id="IPR052016">
    <property type="entry name" value="Bact_Sigma-Reg"/>
</dbReference>
<dbReference type="InterPro" id="IPR000014">
    <property type="entry name" value="PAS"/>
</dbReference>
<dbReference type="SMART" id="SM00331">
    <property type="entry name" value="PP2C_SIG"/>
    <property type="match status" value="1"/>
</dbReference>
<evidence type="ECO:0000259" key="3">
    <source>
        <dbReference type="PROSITE" id="PS50112"/>
    </source>
</evidence>
<dbReference type="SMART" id="SM00091">
    <property type="entry name" value="PAS"/>
    <property type="match status" value="1"/>
</dbReference>
<dbReference type="Gene3D" id="3.30.450.40">
    <property type="match status" value="1"/>
</dbReference>
<dbReference type="PANTHER" id="PTHR43156:SF2">
    <property type="entry name" value="STAGE II SPORULATION PROTEIN E"/>
    <property type="match status" value="1"/>
</dbReference>
<evidence type="ECO:0000256" key="1">
    <source>
        <dbReference type="ARBA" id="ARBA00022801"/>
    </source>
</evidence>
<dbReference type="PROSITE" id="PS50112">
    <property type="entry name" value="PAS"/>
    <property type="match status" value="1"/>
</dbReference>
<gene>
    <name evidence="4" type="ORF">ACFP3V_24935</name>
</gene>
<dbReference type="InterPro" id="IPR036457">
    <property type="entry name" value="PPM-type-like_dom_sf"/>
</dbReference>
<dbReference type="InterPro" id="IPR035965">
    <property type="entry name" value="PAS-like_dom_sf"/>
</dbReference>
<keyword evidence="1" id="KW-0378">Hydrolase</keyword>
<dbReference type="Pfam" id="PF08448">
    <property type="entry name" value="PAS_4"/>
    <property type="match status" value="1"/>
</dbReference>
<dbReference type="InterPro" id="IPR003018">
    <property type="entry name" value="GAF"/>
</dbReference>
<accession>A0ABW1G8J0</accession>
<dbReference type="Pfam" id="PF07228">
    <property type="entry name" value="SpoIIE"/>
    <property type="match status" value="1"/>
</dbReference>
<feature type="region of interest" description="Disordered" evidence="2">
    <location>
        <begin position="202"/>
        <end position="222"/>
    </location>
</feature>
<sequence length="627" mass="67294">MGGKPAGVGRLLSPRGHRRAYPFVLAAAPITAGRPWGALLLLWPAVHPERPSRRERRNISSTCDRLARLITEHTRTHRYVPPAAPRVLPDATLRPGASPQGLAAADFAARLPEGGLALDLQGRLTYVSPRAAELLGRGEQELVGTLPWQSLPWLDDPLYEDRYRAAVISRQPVAFAAVRPPDTHLHFRLYPDASGISVLVTPQEDSRNGEPPPARESRPRPPRVGRLYQLMHLATALTEAATVRDVVDLVADQIVPAFDAQGLVLYLVEAERLRVAGHRGYRPGALARLDGAPLNSTFTPAAQATTMGVPFFLGSPEDIEQLYPGMARLTGQQAWAVLPLTTHHERVGCCVVAFERPHPFSADERAVLTSLAGLIAQALERARLYDAQYDLAHGLQEALLPRGLAELPGLETAACYLPATRGMDIGGDFYDLIRLSPTSAAAVIGDVQGHNVAAAALMGQIRTAIRAHASVTANPADILARTNRLLLELDSDLIASCMCVQLDLDRHQALLASAGHLPPLLARPGERAQVLEVHPGPLLGVTSGADYPADAVEFPAGTLLALYTDGLVEAPGDDLDQALMAHARQLDRDPRPCGAQLGGLVDDLLRTVPPTGPRTDDIAVLLLHSVG</sequence>
<dbReference type="InterPro" id="IPR013656">
    <property type="entry name" value="PAS_4"/>
</dbReference>
<dbReference type="InterPro" id="IPR001932">
    <property type="entry name" value="PPM-type_phosphatase-like_dom"/>
</dbReference>
<feature type="domain" description="PAS" evidence="3">
    <location>
        <begin position="116"/>
        <end position="144"/>
    </location>
</feature>
<proteinExistence type="predicted"/>
<evidence type="ECO:0000256" key="2">
    <source>
        <dbReference type="SAM" id="MobiDB-lite"/>
    </source>
</evidence>
<reference evidence="5" key="1">
    <citation type="journal article" date="2019" name="Int. J. Syst. Evol. Microbiol.">
        <title>The Global Catalogue of Microorganisms (GCM) 10K type strain sequencing project: providing services to taxonomists for standard genome sequencing and annotation.</title>
        <authorList>
            <consortium name="The Broad Institute Genomics Platform"/>
            <consortium name="The Broad Institute Genome Sequencing Center for Infectious Disease"/>
            <person name="Wu L."/>
            <person name="Ma J."/>
        </authorList>
    </citation>
    <scope>NUCLEOTIDE SEQUENCE [LARGE SCALE GENOMIC DNA]</scope>
    <source>
        <strain evidence="5">JCM 4816</strain>
    </source>
</reference>
<dbReference type="SMART" id="SM00065">
    <property type="entry name" value="GAF"/>
    <property type="match status" value="1"/>
</dbReference>
<dbReference type="RefSeq" id="WP_380587644.1">
    <property type="nucleotide sequence ID" value="NZ_JBHSQJ010000118.1"/>
</dbReference>
<dbReference type="SUPFAM" id="SSF81606">
    <property type="entry name" value="PP2C-like"/>
    <property type="match status" value="1"/>
</dbReference>
<dbReference type="Gene3D" id="3.60.40.10">
    <property type="entry name" value="PPM-type phosphatase domain"/>
    <property type="match status" value="1"/>
</dbReference>
<comment type="caution">
    <text evidence="4">The sequence shown here is derived from an EMBL/GenBank/DDBJ whole genome shotgun (WGS) entry which is preliminary data.</text>
</comment>
<dbReference type="InterPro" id="IPR029016">
    <property type="entry name" value="GAF-like_dom_sf"/>
</dbReference>
<organism evidence="4 5">
    <name type="scientific">Streptacidiphilus monticola</name>
    <dbReference type="NCBI Taxonomy" id="2161674"/>
    <lineage>
        <taxon>Bacteria</taxon>
        <taxon>Bacillati</taxon>
        <taxon>Actinomycetota</taxon>
        <taxon>Actinomycetes</taxon>
        <taxon>Kitasatosporales</taxon>
        <taxon>Streptomycetaceae</taxon>
        <taxon>Streptacidiphilus</taxon>
    </lineage>
</organism>
<dbReference type="PANTHER" id="PTHR43156">
    <property type="entry name" value="STAGE II SPORULATION PROTEIN E-RELATED"/>
    <property type="match status" value="1"/>
</dbReference>
<dbReference type="EMBL" id="JBHSQJ010000118">
    <property type="protein sequence ID" value="MFC5910452.1"/>
    <property type="molecule type" value="Genomic_DNA"/>
</dbReference>
<name>A0ABW1G8J0_9ACTN</name>